<sequence>MAVFALRVVILTELLIICEGQGYSQSVRPGPFADRYMGCYADEYERALQIEAYNYSSIAGIYSNGRCIRECSGRGYTFAGTEASHECFCGNNYDYGRHGQTQDDCIRLCQRNDAETCGGNWHIQIYSVCPTGKYNGTGDAVINDKPNCENECHCKALPCVYTNGTCPDGCDIGWKGDACNERVRSQEMNGVHVVRVSGFHPTIGGSAPISTNVIAIICTCECRGGYELESSTNQKCIDINECKGRRGRDYDRDCHTCVNEIGSYTCTCNEYYELDTRINKTCTDIDECHGVRGVDYSKDCHTRINQKGGYMCDCYEGYELHADGKSCIDKDECKRGQYDVDTCHTCVNFIGGYTCLCNDTYVLNTNTRTCFDLSTLPQKSNQFGLIIGIVFGALILAFAVVAVECFIRRRSGSTVQTNASKESYDLDSEFFEENEYEEIRGAATKQIPEHIYCNT</sequence>
<keyword evidence="3" id="KW-0677">Repeat</keyword>
<reference evidence="9" key="3">
    <citation type="submission" date="2015-06" db="UniProtKB">
        <authorList>
            <consortium name="EnsemblMetazoa"/>
        </authorList>
    </citation>
    <scope>IDENTIFICATION</scope>
</reference>
<proteinExistence type="predicted"/>
<evidence type="ECO:0000256" key="2">
    <source>
        <dbReference type="ARBA" id="ARBA00022729"/>
    </source>
</evidence>
<dbReference type="InterPro" id="IPR026823">
    <property type="entry name" value="cEGF"/>
</dbReference>
<protein>
    <recommendedName>
        <fullName evidence="7">WSC domain-containing protein</fullName>
    </recommendedName>
</protein>
<dbReference type="InterPro" id="IPR050751">
    <property type="entry name" value="ECM_structural_protein"/>
</dbReference>
<organism evidence="8">
    <name type="scientific">Capitella teleta</name>
    <name type="common">Polychaete worm</name>
    <dbReference type="NCBI Taxonomy" id="283909"/>
    <lineage>
        <taxon>Eukaryota</taxon>
        <taxon>Metazoa</taxon>
        <taxon>Spiralia</taxon>
        <taxon>Lophotrochozoa</taxon>
        <taxon>Annelida</taxon>
        <taxon>Polychaeta</taxon>
        <taxon>Sedentaria</taxon>
        <taxon>Scolecida</taxon>
        <taxon>Capitellidae</taxon>
        <taxon>Capitella</taxon>
    </lineage>
</organism>
<dbReference type="SUPFAM" id="SSF57184">
    <property type="entry name" value="Growth factor receptor domain"/>
    <property type="match status" value="1"/>
</dbReference>
<dbReference type="AlphaFoldDB" id="R7VGD2"/>
<feature type="domain" description="WSC" evidence="7">
    <location>
        <begin position="33"/>
        <end position="129"/>
    </location>
</feature>
<dbReference type="Pfam" id="PF01822">
    <property type="entry name" value="WSC"/>
    <property type="match status" value="1"/>
</dbReference>
<name>R7VGD2_CAPTE</name>
<dbReference type="SMART" id="SM00179">
    <property type="entry name" value="EGF_CA"/>
    <property type="match status" value="3"/>
</dbReference>
<keyword evidence="4" id="KW-1015">Disulfide bond</keyword>
<dbReference type="SMART" id="SM00181">
    <property type="entry name" value="EGF"/>
    <property type="match status" value="3"/>
</dbReference>
<dbReference type="HOGENOM" id="CLU_029830_0_0_1"/>
<keyword evidence="10" id="KW-1185">Reference proteome</keyword>
<evidence type="ECO:0000256" key="4">
    <source>
        <dbReference type="ARBA" id="ARBA00023157"/>
    </source>
</evidence>
<feature type="chain" id="PRO_5008789099" description="WSC domain-containing protein" evidence="6">
    <location>
        <begin position="21"/>
        <end position="455"/>
    </location>
</feature>
<dbReference type="GO" id="GO:0005509">
    <property type="term" value="F:calcium ion binding"/>
    <property type="evidence" value="ECO:0007669"/>
    <property type="project" value="InterPro"/>
</dbReference>
<dbReference type="SMART" id="SM00321">
    <property type="entry name" value="WSC"/>
    <property type="match status" value="1"/>
</dbReference>
<evidence type="ECO:0000256" key="6">
    <source>
        <dbReference type="SAM" id="SignalP"/>
    </source>
</evidence>
<dbReference type="EMBL" id="AMQN01003905">
    <property type="status" value="NOT_ANNOTATED_CDS"/>
    <property type="molecule type" value="Genomic_DNA"/>
</dbReference>
<evidence type="ECO:0000256" key="5">
    <source>
        <dbReference type="SAM" id="Phobius"/>
    </source>
</evidence>
<reference evidence="10" key="1">
    <citation type="submission" date="2012-12" db="EMBL/GenBank/DDBJ databases">
        <authorList>
            <person name="Hellsten U."/>
            <person name="Grimwood J."/>
            <person name="Chapman J.A."/>
            <person name="Shapiro H."/>
            <person name="Aerts A."/>
            <person name="Otillar R.P."/>
            <person name="Terry A.Y."/>
            <person name="Boore J.L."/>
            <person name="Simakov O."/>
            <person name="Marletaz F."/>
            <person name="Cho S.-J."/>
            <person name="Edsinger-Gonzales E."/>
            <person name="Havlak P."/>
            <person name="Kuo D.-H."/>
            <person name="Larsson T."/>
            <person name="Lv J."/>
            <person name="Arendt D."/>
            <person name="Savage R."/>
            <person name="Osoegawa K."/>
            <person name="de Jong P."/>
            <person name="Lindberg D.R."/>
            <person name="Seaver E.C."/>
            <person name="Weisblat D.A."/>
            <person name="Putnam N.H."/>
            <person name="Grigoriev I.V."/>
            <person name="Rokhsar D.S."/>
        </authorList>
    </citation>
    <scope>NUCLEOTIDE SEQUENCE</scope>
    <source>
        <strain evidence="10">I ESC-2004</strain>
    </source>
</reference>
<dbReference type="OrthoDB" id="4781at2759"/>
<keyword evidence="5" id="KW-1133">Transmembrane helix</keyword>
<gene>
    <name evidence="8" type="ORF">CAPTEDRAFT_196831</name>
</gene>
<keyword evidence="5" id="KW-0812">Transmembrane</keyword>
<evidence type="ECO:0000256" key="3">
    <source>
        <dbReference type="ARBA" id="ARBA00022737"/>
    </source>
</evidence>
<feature type="transmembrane region" description="Helical" evidence="5">
    <location>
        <begin position="383"/>
        <end position="407"/>
    </location>
</feature>
<dbReference type="EMBL" id="KB292234">
    <property type="protein sequence ID" value="ELU17908.1"/>
    <property type="molecule type" value="Genomic_DNA"/>
</dbReference>
<dbReference type="InterPro" id="IPR000742">
    <property type="entry name" value="EGF"/>
</dbReference>
<dbReference type="Pfam" id="PF07645">
    <property type="entry name" value="EGF_CA"/>
    <property type="match status" value="1"/>
</dbReference>
<dbReference type="PROSITE" id="PS01186">
    <property type="entry name" value="EGF_2"/>
    <property type="match status" value="1"/>
</dbReference>
<dbReference type="Pfam" id="PF12662">
    <property type="entry name" value="cEGF"/>
    <property type="match status" value="1"/>
</dbReference>
<keyword evidence="1" id="KW-0245">EGF-like domain</keyword>
<dbReference type="InterPro" id="IPR002889">
    <property type="entry name" value="WSC_carb-bd"/>
</dbReference>
<evidence type="ECO:0000313" key="8">
    <source>
        <dbReference type="EMBL" id="ELU17908.1"/>
    </source>
</evidence>
<dbReference type="InterPro" id="IPR049883">
    <property type="entry name" value="NOTCH1_EGF-like"/>
</dbReference>
<evidence type="ECO:0000256" key="1">
    <source>
        <dbReference type="ARBA" id="ARBA00022536"/>
    </source>
</evidence>
<dbReference type="PROSITE" id="PS51212">
    <property type="entry name" value="WSC"/>
    <property type="match status" value="1"/>
</dbReference>
<evidence type="ECO:0000313" key="9">
    <source>
        <dbReference type="EnsemblMetazoa" id="CapteP196831"/>
    </source>
</evidence>
<reference evidence="8 10" key="2">
    <citation type="journal article" date="2013" name="Nature">
        <title>Insights into bilaterian evolution from three spiralian genomes.</title>
        <authorList>
            <person name="Simakov O."/>
            <person name="Marletaz F."/>
            <person name="Cho S.J."/>
            <person name="Edsinger-Gonzales E."/>
            <person name="Havlak P."/>
            <person name="Hellsten U."/>
            <person name="Kuo D.H."/>
            <person name="Larsson T."/>
            <person name="Lv J."/>
            <person name="Arendt D."/>
            <person name="Savage R."/>
            <person name="Osoegawa K."/>
            <person name="de Jong P."/>
            <person name="Grimwood J."/>
            <person name="Chapman J.A."/>
            <person name="Shapiro H."/>
            <person name="Aerts A."/>
            <person name="Otillar R.P."/>
            <person name="Terry A.Y."/>
            <person name="Boore J.L."/>
            <person name="Grigoriev I.V."/>
            <person name="Lindberg D.R."/>
            <person name="Seaver E.C."/>
            <person name="Weisblat D.A."/>
            <person name="Putnam N.H."/>
            <person name="Rokhsar D.S."/>
        </authorList>
    </citation>
    <scope>NUCLEOTIDE SEQUENCE</scope>
    <source>
        <strain evidence="8 10">I ESC-2004</strain>
    </source>
</reference>
<dbReference type="Gene3D" id="2.10.25.10">
    <property type="entry name" value="Laminin"/>
    <property type="match status" value="3"/>
</dbReference>
<dbReference type="InterPro" id="IPR009030">
    <property type="entry name" value="Growth_fac_rcpt_cys_sf"/>
</dbReference>
<dbReference type="Proteomes" id="UP000014760">
    <property type="component" value="Unassembled WGS sequence"/>
</dbReference>
<keyword evidence="5" id="KW-0472">Membrane</keyword>
<dbReference type="PANTHER" id="PTHR24034:SF209">
    <property type="entry name" value="EGF-LIKE DOMAIN-CONTAINING PROTEIN"/>
    <property type="match status" value="1"/>
</dbReference>
<accession>R7VGD2</accession>
<feature type="signal peptide" evidence="6">
    <location>
        <begin position="1"/>
        <end position="20"/>
    </location>
</feature>
<evidence type="ECO:0000259" key="7">
    <source>
        <dbReference type="PROSITE" id="PS51212"/>
    </source>
</evidence>
<dbReference type="EnsemblMetazoa" id="CapteT196831">
    <property type="protein sequence ID" value="CapteP196831"/>
    <property type="gene ID" value="CapteG196831"/>
</dbReference>
<keyword evidence="2 6" id="KW-0732">Signal</keyword>
<dbReference type="PANTHER" id="PTHR24034">
    <property type="entry name" value="EGF-LIKE DOMAIN-CONTAINING PROTEIN"/>
    <property type="match status" value="1"/>
</dbReference>
<evidence type="ECO:0000313" key="10">
    <source>
        <dbReference type="Proteomes" id="UP000014760"/>
    </source>
</evidence>
<dbReference type="InterPro" id="IPR001881">
    <property type="entry name" value="EGF-like_Ca-bd_dom"/>
</dbReference>
<dbReference type="OMA" id="GNMANTA"/>
<dbReference type="STRING" id="283909.R7VGD2"/>